<dbReference type="RefSeq" id="WP_207340677.1">
    <property type="nucleotide sequence ID" value="NZ_CP074405.1"/>
</dbReference>
<dbReference type="SUPFAM" id="SSF53474">
    <property type="entry name" value="alpha/beta-Hydrolases"/>
    <property type="match status" value="1"/>
</dbReference>
<protein>
    <submittedName>
        <fullName evidence="2">Alpha/beta fold hydrolase</fullName>
    </submittedName>
</protein>
<keyword evidence="3" id="KW-1185">Reference proteome</keyword>
<evidence type="ECO:0000259" key="1">
    <source>
        <dbReference type="Pfam" id="PF12697"/>
    </source>
</evidence>
<reference evidence="2 3" key="1">
    <citation type="submission" date="2021-05" db="EMBL/GenBank/DDBJ databases">
        <title>Novel species in genus Cellulomonas.</title>
        <authorList>
            <person name="Zhang G."/>
        </authorList>
    </citation>
    <scope>NUCLEOTIDE SEQUENCE [LARGE SCALE GENOMIC DNA]</scope>
    <source>
        <strain evidence="3">zg-ZUI222</strain>
    </source>
</reference>
<organism evidence="2 3">
    <name type="scientific">Cellulomonas wangleii</name>
    <dbReference type="NCBI Taxonomy" id="2816956"/>
    <lineage>
        <taxon>Bacteria</taxon>
        <taxon>Bacillati</taxon>
        <taxon>Actinomycetota</taxon>
        <taxon>Actinomycetes</taxon>
        <taxon>Micrococcales</taxon>
        <taxon>Cellulomonadaceae</taxon>
        <taxon>Cellulomonas</taxon>
    </lineage>
</organism>
<dbReference type="Pfam" id="PF12697">
    <property type="entry name" value="Abhydrolase_6"/>
    <property type="match status" value="1"/>
</dbReference>
<feature type="domain" description="AB hydrolase-1" evidence="1">
    <location>
        <begin position="49"/>
        <end position="259"/>
    </location>
</feature>
<dbReference type="InterPro" id="IPR050266">
    <property type="entry name" value="AB_hydrolase_sf"/>
</dbReference>
<dbReference type="InterPro" id="IPR000073">
    <property type="entry name" value="AB_hydrolase_1"/>
</dbReference>
<keyword evidence="2" id="KW-0378">Hydrolase</keyword>
<sequence length="267" mass="28711">MPLTVGRAHAPTATTCRVDRMRIDGLALRTRTLRDAMVDELPERDRLDVVLVHGLGASSATFDPLARRLARAGTVHLLDLPGFGRVPRPRTDVGVADLARLVTRWAGRTGIEGATWVGHSMGAQVVVEAVATTPAVASHAVLVGPTVDDDAPTATEQMLRLVAGNVFEPVRAQALLARTYAECGPRWYLAVLRHMLQHPVAERLRQVDAPVLVVRGEHDRVAPPGWTARLASAAPRGTHVTVPGASHAAMYPRADEVADLVLEHVAR</sequence>
<gene>
    <name evidence="2" type="ORF">KG103_06555</name>
</gene>
<evidence type="ECO:0000313" key="3">
    <source>
        <dbReference type="Proteomes" id="UP000677804"/>
    </source>
</evidence>
<evidence type="ECO:0000313" key="2">
    <source>
        <dbReference type="EMBL" id="QVI63521.1"/>
    </source>
</evidence>
<accession>A0ABX8DAI8</accession>
<dbReference type="Gene3D" id="3.40.50.1820">
    <property type="entry name" value="alpha/beta hydrolase"/>
    <property type="match status" value="1"/>
</dbReference>
<dbReference type="InterPro" id="IPR029058">
    <property type="entry name" value="AB_hydrolase_fold"/>
</dbReference>
<dbReference type="Proteomes" id="UP000677804">
    <property type="component" value="Chromosome"/>
</dbReference>
<dbReference type="PANTHER" id="PTHR43798:SF33">
    <property type="entry name" value="HYDROLASE, PUTATIVE (AFU_ORTHOLOGUE AFUA_2G14860)-RELATED"/>
    <property type="match status" value="1"/>
</dbReference>
<proteinExistence type="predicted"/>
<dbReference type="GO" id="GO:0016787">
    <property type="term" value="F:hydrolase activity"/>
    <property type="evidence" value="ECO:0007669"/>
    <property type="project" value="UniProtKB-KW"/>
</dbReference>
<name>A0ABX8DAI8_9CELL</name>
<dbReference type="EMBL" id="CP074405">
    <property type="protein sequence ID" value="QVI63521.1"/>
    <property type="molecule type" value="Genomic_DNA"/>
</dbReference>
<dbReference type="PANTHER" id="PTHR43798">
    <property type="entry name" value="MONOACYLGLYCEROL LIPASE"/>
    <property type="match status" value="1"/>
</dbReference>